<sequence length="44" mass="5451">MRLYELIVYKLPLISNIPVFHPKRHLFPYFFQRKTDLQVKICMI</sequence>
<comment type="caution">
    <text evidence="1">The sequence shown here is derived from an EMBL/GenBank/DDBJ whole genome shotgun (WGS) entry which is preliminary data.</text>
</comment>
<evidence type="ECO:0000313" key="1">
    <source>
        <dbReference type="EMBL" id="KXK66897.1"/>
    </source>
</evidence>
<dbReference type="AlphaFoldDB" id="A0A136Q8A4"/>
<evidence type="ECO:0000313" key="2">
    <source>
        <dbReference type="Proteomes" id="UP000070366"/>
    </source>
</evidence>
<gene>
    <name evidence="1" type="ORF">HMPREF3293_00286</name>
</gene>
<dbReference type="EMBL" id="LSZW01000023">
    <property type="protein sequence ID" value="KXK66897.1"/>
    <property type="molecule type" value="Genomic_DNA"/>
</dbReference>
<organism evidence="1 2">
    <name type="scientific">Christensenella minuta</name>
    <dbReference type="NCBI Taxonomy" id="626937"/>
    <lineage>
        <taxon>Bacteria</taxon>
        <taxon>Bacillati</taxon>
        <taxon>Bacillota</taxon>
        <taxon>Clostridia</taxon>
        <taxon>Christensenellales</taxon>
        <taxon>Christensenellaceae</taxon>
        <taxon>Christensenella</taxon>
    </lineage>
</organism>
<proteinExistence type="predicted"/>
<dbReference type="Proteomes" id="UP000070366">
    <property type="component" value="Unassembled WGS sequence"/>
</dbReference>
<protein>
    <submittedName>
        <fullName evidence="1">Uncharacterized protein</fullName>
    </submittedName>
</protein>
<reference evidence="1 2" key="1">
    <citation type="submission" date="2016-02" db="EMBL/GenBank/DDBJ databases">
        <authorList>
            <person name="Wen L."/>
            <person name="He K."/>
            <person name="Yang H."/>
        </authorList>
    </citation>
    <scope>NUCLEOTIDE SEQUENCE [LARGE SCALE GENOMIC DNA]</scope>
    <source>
        <strain evidence="1 2">DSM 22607</strain>
    </source>
</reference>
<name>A0A136Q8A4_9FIRM</name>
<accession>A0A136Q8A4</accession>
<dbReference type="STRING" id="626937.HMPREF3293_00286"/>
<keyword evidence="2" id="KW-1185">Reference proteome</keyword>